<comment type="caution">
    <text evidence="1">The sequence shown here is derived from an EMBL/GenBank/DDBJ whole genome shotgun (WGS) entry which is preliminary data.</text>
</comment>
<name>A0A0M0JH07_9EUKA</name>
<dbReference type="AlphaFoldDB" id="A0A0M0JH07"/>
<evidence type="ECO:0000313" key="1">
    <source>
        <dbReference type="EMBL" id="KOO25869.1"/>
    </source>
</evidence>
<accession>A0A0M0JH07</accession>
<protein>
    <submittedName>
        <fullName evidence="1">Uncharacterized protein</fullName>
    </submittedName>
</protein>
<dbReference type="Proteomes" id="UP000037460">
    <property type="component" value="Unassembled WGS sequence"/>
</dbReference>
<sequence>MHSNTCRSLVESMAWLISSTTRKGAGLMDCSEMRYTIVATERSPPESRPPSPSTCSDSFERHCTLMCTLYCAKSSAPSGSPVCGLRLRPSTSSTWPTHRKRSKYAEKLSSTIVIISSSLGFHSATSEWRCSRFASISACVSLAVPLAASISSQRFSKSRSVLPSSSSLEAISSSSDSISASSSFRSPGIAYHSSSCFCSPPRRPERASRSKCGAALLASDFFLAAASFAALVCSFASSISRFSASTSLAACSAASLASASCRVATLTVRRAPYSSVQAFVRASCALPIRAISCASLRAACTSFSCSSARFAPTSKAASSRRATSTRCLYAGSLSSSTLIPLKPSLKVVSSCCFCCFASFRCVRRSWSCALRSVCSLKACLADSKAACAISSCFGSAAMA</sequence>
<keyword evidence="2" id="KW-1185">Reference proteome</keyword>
<proteinExistence type="predicted"/>
<reference evidence="2" key="1">
    <citation type="journal article" date="2015" name="PLoS Genet.">
        <title>Genome Sequence and Transcriptome Analyses of Chrysochromulina tobin: Metabolic Tools for Enhanced Algal Fitness in the Prominent Order Prymnesiales (Haptophyceae).</title>
        <authorList>
            <person name="Hovde B.T."/>
            <person name="Deodato C.R."/>
            <person name="Hunsperger H.M."/>
            <person name="Ryken S.A."/>
            <person name="Yost W."/>
            <person name="Jha R.K."/>
            <person name="Patterson J."/>
            <person name="Monnat R.J. Jr."/>
            <person name="Barlow S.B."/>
            <person name="Starkenburg S.R."/>
            <person name="Cattolico R.A."/>
        </authorList>
    </citation>
    <scope>NUCLEOTIDE SEQUENCE</scope>
    <source>
        <strain evidence="2">CCMP291</strain>
    </source>
</reference>
<gene>
    <name evidence="1" type="ORF">Ctob_001395</name>
</gene>
<evidence type="ECO:0000313" key="2">
    <source>
        <dbReference type="Proteomes" id="UP000037460"/>
    </source>
</evidence>
<dbReference type="EMBL" id="JWZX01002919">
    <property type="protein sequence ID" value="KOO25869.1"/>
    <property type="molecule type" value="Genomic_DNA"/>
</dbReference>
<organism evidence="1 2">
    <name type="scientific">Chrysochromulina tobinii</name>
    <dbReference type="NCBI Taxonomy" id="1460289"/>
    <lineage>
        <taxon>Eukaryota</taxon>
        <taxon>Haptista</taxon>
        <taxon>Haptophyta</taxon>
        <taxon>Prymnesiophyceae</taxon>
        <taxon>Prymnesiales</taxon>
        <taxon>Chrysochromulinaceae</taxon>
        <taxon>Chrysochromulina</taxon>
    </lineage>
</organism>